<dbReference type="SMART" id="SM00904">
    <property type="entry name" value="Flavokinase"/>
    <property type="match status" value="1"/>
</dbReference>
<comment type="catalytic activity">
    <reaction evidence="14 15">
        <text>FMN + ATP + H(+) = FAD + diphosphate</text>
        <dbReference type="Rhea" id="RHEA:17237"/>
        <dbReference type="ChEBI" id="CHEBI:15378"/>
        <dbReference type="ChEBI" id="CHEBI:30616"/>
        <dbReference type="ChEBI" id="CHEBI:33019"/>
        <dbReference type="ChEBI" id="CHEBI:57692"/>
        <dbReference type="ChEBI" id="CHEBI:58210"/>
        <dbReference type="EC" id="2.7.7.2"/>
    </reaction>
</comment>
<evidence type="ECO:0000256" key="3">
    <source>
        <dbReference type="ARBA" id="ARBA00005201"/>
    </source>
</evidence>
<dbReference type="PANTHER" id="PTHR22749:SF6">
    <property type="entry name" value="RIBOFLAVIN KINASE"/>
    <property type="match status" value="1"/>
</dbReference>
<comment type="catalytic activity">
    <reaction evidence="13 15">
        <text>riboflavin + ATP = FMN + ADP + H(+)</text>
        <dbReference type="Rhea" id="RHEA:14357"/>
        <dbReference type="ChEBI" id="CHEBI:15378"/>
        <dbReference type="ChEBI" id="CHEBI:30616"/>
        <dbReference type="ChEBI" id="CHEBI:57986"/>
        <dbReference type="ChEBI" id="CHEBI:58210"/>
        <dbReference type="ChEBI" id="CHEBI:456216"/>
        <dbReference type="EC" id="2.7.1.26"/>
    </reaction>
</comment>
<dbReference type="NCBIfam" id="NF004159">
    <property type="entry name" value="PRK05627.1-2"/>
    <property type="match status" value="1"/>
</dbReference>
<gene>
    <name evidence="17" type="ordered locus">Bind_1327</name>
</gene>
<dbReference type="HOGENOM" id="CLU_048437_0_1_5"/>
<evidence type="ECO:0000256" key="9">
    <source>
        <dbReference type="ARBA" id="ARBA00022777"/>
    </source>
</evidence>
<evidence type="ECO:0000256" key="15">
    <source>
        <dbReference type="PIRNR" id="PIRNR004491"/>
    </source>
</evidence>
<keyword evidence="8 15" id="KW-0547">Nucleotide-binding</keyword>
<dbReference type="CDD" id="cd02064">
    <property type="entry name" value="FAD_synthetase_N"/>
    <property type="match status" value="1"/>
</dbReference>
<dbReference type="InterPro" id="IPR023465">
    <property type="entry name" value="Riboflavin_kinase_dom_sf"/>
</dbReference>
<name>B2IK35_BEII9</name>
<dbReference type="EC" id="2.7.1.26" evidence="15"/>
<dbReference type="STRING" id="395963.Bind_1327"/>
<dbReference type="GO" id="GO:0005524">
    <property type="term" value="F:ATP binding"/>
    <property type="evidence" value="ECO:0007669"/>
    <property type="project" value="UniProtKB-UniRule"/>
</dbReference>
<keyword evidence="5 15" id="KW-0288">FMN</keyword>
<dbReference type="Proteomes" id="UP000001695">
    <property type="component" value="Chromosome"/>
</dbReference>
<evidence type="ECO:0000256" key="10">
    <source>
        <dbReference type="ARBA" id="ARBA00022827"/>
    </source>
</evidence>
<evidence type="ECO:0000256" key="2">
    <source>
        <dbReference type="ARBA" id="ARBA00004726"/>
    </source>
</evidence>
<dbReference type="PIRSF" id="PIRSF004491">
    <property type="entry name" value="FAD_Synth"/>
    <property type="match status" value="1"/>
</dbReference>
<evidence type="ECO:0000313" key="18">
    <source>
        <dbReference type="Proteomes" id="UP000001695"/>
    </source>
</evidence>
<dbReference type="AlphaFoldDB" id="B2IK35"/>
<evidence type="ECO:0000256" key="6">
    <source>
        <dbReference type="ARBA" id="ARBA00022679"/>
    </source>
</evidence>
<dbReference type="Pfam" id="PF06574">
    <property type="entry name" value="FAD_syn"/>
    <property type="match status" value="1"/>
</dbReference>
<reference evidence="18" key="1">
    <citation type="submission" date="2008-03" db="EMBL/GenBank/DDBJ databases">
        <title>Complete sequence of chromosome of Beijerinckia indica subsp. indica ATCC 9039.</title>
        <authorList>
            <consortium name="US DOE Joint Genome Institute"/>
            <person name="Copeland A."/>
            <person name="Lucas S."/>
            <person name="Lapidus A."/>
            <person name="Glavina del Rio T."/>
            <person name="Dalin E."/>
            <person name="Tice H."/>
            <person name="Bruce D."/>
            <person name="Goodwin L."/>
            <person name="Pitluck S."/>
            <person name="LaButti K."/>
            <person name="Schmutz J."/>
            <person name="Larimer F."/>
            <person name="Land M."/>
            <person name="Hauser L."/>
            <person name="Kyrpides N."/>
            <person name="Mikhailova N."/>
            <person name="Dunfield P.F."/>
            <person name="Dedysh S.N."/>
            <person name="Liesack W."/>
            <person name="Saw J.H."/>
            <person name="Alam M."/>
            <person name="Chen Y."/>
            <person name="Murrell J.C."/>
            <person name="Richardson P."/>
        </authorList>
    </citation>
    <scope>NUCLEOTIDE SEQUENCE [LARGE SCALE GENOMIC DNA]</scope>
    <source>
        <strain evidence="18">ATCC 9039 / DSM 1715 / NCIMB 8712</strain>
    </source>
</reference>
<evidence type="ECO:0000256" key="5">
    <source>
        <dbReference type="ARBA" id="ARBA00022643"/>
    </source>
</evidence>
<comment type="similarity">
    <text evidence="15">Belongs to the ribF family.</text>
</comment>
<keyword evidence="4 15" id="KW-0285">Flavoprotein</keyword>
<keyword evidence="9 15" id="KW-0418">Kinase</keyword>
<evidence type="ECO:0000313" key="17">
    <source>
        <dbReference type="EMBL" id="ACB94967.1"/>
    </source>
</evidence>
<keyword evidence="10 15" id="KW-0274">FAD</keyword>
<dbReference type="RefSeq" id="WP_012384324.1">
    <property type="nucleotide sequence ID" value="NC_010581.1"/>
</dbReference>
<comment type="function">
    <text evidence="1">Catalyzes the phosphorylation of riboflavin to FMN followed by the adenylation of FMN to FAD.</text>
</comment>
<comment type="pathway">
    <text evidence="3 15">Cofactor biosynthesis; FMN biosynthesis; FMN from riboflavin (ATP route): step 1/1.</text>
</comment>
<feature type="domain" description="Riboflavin kinase" evidence="16">
    <location>
        <begin position="196"/>
        <end position="323"/>
    </location>
</feature>
<organism evidence="17 18">
    <name type="scientific">Beijerinckia indica subsp. indica (strain ATCC 9039 / DSM 1715 / NCIMB 8712)</name>
    <dbReference type="NCBI Taxonomy" id="395963"/>
    <lineage>
        <taxon>Bacteria</taxon>
        <taxon>Pseudomonadati</taxon>
        <taxon>Pseudomonadota</taxon>
        <taxon>Alphaproteobacteria</taxon>
        <taxon>Hyphomicrobiales</taxon>
        <taxon>Beijerinckiaceae</taxon>
        <taxon>Beijerinckia</taxon>
    </lineage>
</organism>
<dbReference type="Gene3D" id="2.40.30.30">
    <property type="entry name" value="Riboflavin kinase-like"/>
    <property type="match status" value="1"/>
</dbReference>
<proteinExistence type="inferred from homology"/>
<comment type="pathway">
    <text evidence="2 15">Cofactor biosynthesis; FAD biosynthesis; FAD from FMN: step 1/1.</text>
</comment>
<dbReference type="EMBL" id="CP001016">
    <property type="protein sequence ID" value="ACB94967.1"/>
    <property type="molecule type" value="Genomic_DNA"/>
</dbReference>
<dbReference type="NCBIfam" id="TIGR00083">
    <property type="entry name" value="ribF"/>
    <property type="match status" value="1"/>
</dbReference>
<keyword evidence="18" id="KW-1185">Reference proteome</keyword>
<keyword evidence="11 15" id="KW-0067">ATP-binding</keyword>
<keyword evidence="12" id="KW-0511">Multifunctional enzyme</keyword>
<evidence type="ECO:0000256" key="4">
    <source>
        <dbReference type="ARBA" id="ARBA00022630"/>
    </source>
</evidence>
<dbReference type="NCBIfam" id="NF004160">
    <property type="entry name" value="PRK05627.1-3"/>
    <property type="match status" value="1"/>
</dbReference>
<dbReference type="InterPro" id="IPR015864">
    <property type="entry name" value="FAD_synthase"/>
</dbReference>
<evidence type="ECO:0000256" key="1">
    <source>
        <dbReference type="ARBA" id="ARBA00002121"/>
    </source>
</evidence>
<keyword evidence="7 15" id="KW-0548">Nucleotidyltransferase</keyword>
<dbReference type="GO" id="GO:0008531">
    <property type="term" value="F:riboflavin kinase activity"/>
    <property type="evidence" value="ECO:0007669"/>
    <property type="project" value="UniProtKB-UniRule"/>
</dbReference>
<accession>B2IK35</accession>
<dbReference type="GO" id="GO:0003919">
    <property type="term" value="F:FMN adenylyltransferase activity"/>
    <property type="evidence" value="ECO:0007669"/>
    <property type="project" value="UniProtKB-UniRule"/>
</dbReference>
<dbReference type="OrthoDB" id="9803667at2"/>
<evidence type="ECO:0000259" key="16">
    <source>
        <dbReference type="SMART" id="SM00904"/>
    </source>
</evidence>
<dbReference type="SUPFAM" id="SSF82114">
    <property type="entry name" value="Riboflavin kinase-like"/>
    <property type="match status" value="1"/>
</dbReference>
<evidence type="ECO:0000256" key="7">
    <source>
        <dbReference type="ARBA" id="ARBA00022695"/>
    </source>
</evidence>
<evidence type="ECO:0000256" key="11">
    <source>
        <dbReference type="ARBA" id="ARBA00022840"/>
    </source>
</evidence>
<dbReference type="Pfam" id="PF01687">
    <property type="entry name" value="Flavokinase"/>
    <property type="match status" value="1"/>
</dbReference>
<evidence type="ECO:0000256" key="14">
    <source>
        <dbReference type="ARBA" id="ARBA00049494"/>
    </source>
</evidence>
<dbReference type="UniPathway" id="UPA00277">
    <property type="reaction ID" value="UER00407"/>
</dbReference>
<dbReference type="FunFam" id="3.40.50.620:FF:000021">
    <property type="entry name" value="Riboflavin biosynthesis protein"/>
    <property type="match status" value="1"/>
</dbReference>
<dbReference type="UniPathway" id="UPA00276">
    <property type="reaction ID" value="UER00406"/>
</dbReference>
<evidence type="ECO:0000256" key="13">
    <source>
        <dbReference type="ARBA" id="ARBA00047880"/>
    </source>
</evidence>
<evidence type="ECO:0000256" key="12">
    <source>
        <dbReference type="ARBA" id="ARBA00023268"/>
    </source>
</evidence>
<dbReference type="Gene3D" id="3.40.50.620">
    <property type="entry name" value="HUPs"/>
    <property type="match status" value="1"/>
</dbReference>
<dbReference type="EC" id="2.7.7.2" evidence="15"/>
<dbReference type="InterPro" id="IPR014729">
    <property type="entry name" value="Rossmann-like_a/b/a_fold"/>
</dbReference>
<dbReference type="InterPro" id="IPR002606">
    <property type="entry name" value="Riboflavin_kinase_bac"/>
</dbReference>
<sequence length="326" mass="35283">MTDSPAQKPFILAVDPQEPPAGLAGAVIAIGNFDGVHRGHLAVIKRAEALAARLGRPCAVLTFEPHPTDYFSGDHSVFRLTPLKDKAKTLERLGLDGMIVIPFNAGLASLAAEDFVTEILLRRLAVSAVVAGYDFHFGAGRKGTPDFLKQAGQRHGFEVEIVERIASDAENSTEAASSTGTRLALETGDVDHATHLLGHPYTITGEVLHGQELGRQLGFPTANLRPDPSCRLRHGVYAVRALIEGEVPERMHEGVANYGRRPTVDHGAPLLEIFLLDFTGDLYSKIVEVFFIGFIRGEEKFASLDALKAQIAKDVESARAILKKHS</sequence>
<keyword evidence="6 15" id="KW-0808">Transferase</keyword>
<dbReference type="eggNOG" id="COG0196">
    <property type="taxonomic scope" value="Bacteria"/>
</dbReference>
<dbReference type="GO" id="GO:0006747">
    <property type="term" value="P:FAD biosynthetic process"/>
    <property type="evidence" value="ECO:0007669"/>
    <property type="project" value="UniProtKB-UniRule"/>
</dbReference>
<evidence type="ECO:0000256" key="8">
    <source>
        <dbReference type="ARBA" id="ARBA00022741"/>
    </source>
</evidence>
<dbReference type="GO" id="GO:0009398">
    <property type="term" value="P:FMN biosynthetic process"/>
    <property type="evidence" value="ECO:0007669"/>
    <property type="project" value="UniProtKB-UniRule"/>
</dbReference>
<dbReference type="SUPFAM" id="SSF52374">
    <property type="entry name" value="Nucleotidylyl transferase"/>
    <property type="match status" value="1"/>
</dbReference>
<dbReference type="InterPro" id="IPR015865">
    <property type="entry name" value="Riboflavin_kinase_bac/euk"/>
</dbReference>
<dbReference type="PANTHER" id="PTHR22749">
    <property type="entry name" value="RIBOFLAVIN KINASE/FMN ADENYLYLTRANSFERASE"/>
    <property type="match status" value="1"/>
</dbReference>
<dbReference type="KEGG" id="bid:Bind_1327"/>
<dbReference type="GO" id="GO:0009231">
    <property type="term" value="P:riboflavin biosynthetic process"/>
    <property type="evidence" value="ECO:0007669"/>
    <property type="project" value="InterPro"/>
</dbReference>
<reference evidence="17 18" key="2">
    <citation type="journal article" date="2010" name="J. Bacteriol.">
        <title>Complete genome sequence of Beijerinckia indica subsp. indica.</title>
        <authorList>
            <person name="Tamas I."/>
            <person name="Dedysh S.N."/>
            <person name="Liesack W."/>
            <person name="Stott M.B."/>
            <person name="Alam M."/>
            <person name="Murrell J.C."/>
            <person name="Dunfield P.F."/>
        </authorList>
    </citation>
    <scope>NUCLEOTIDE SEQUENCE [LARGE SCALE GENOMIC DNA]</scope>
    <source>
        <strain evidence="18">ATCC 9039 / DSM 1715 / NCIMB 8712</strain>
    </source>
</reference>
<dbReference type="InterPro" id="IPR023468">
    <property type="entry name" value="Riboflavin_kinase"/>
</dbReference>
<protein>
    <recommendedName>
        <fullName evidence="15">Riboflavin biosynthesis protein</fullName>
    </recommendedName>
    <domain>
        <recommendedName>
            <fullName evidence="15">Riboflavin kinase</fullName>
            <ecNumber evidence="15">2.7.1.26</ecNumber>
        </recommendedName>
        <alternativeName>
            <fullName evidence="15">Flavokinase</fullName>
        </alternativeName>
    </domain>
    <domain>
        <recommendedName>
            <fullName evidence="15">FMN adenylyltransferase</fullName>
            <ecNumber evidence="15">2.7.7.2</ecNumber>
        </recommendedName>
        <alternativeName>
            <fullName evidence="15">FAD pyrophosphorylase</fullName>
        </alternativeName>
        <alternativeName>
            <fullName evidence="15">FAD synthase</fullName>
        </alternativeName>
    </domain>
</protein>